<protein>
    <submittedName>
        <fullName evidence="2">26S proteasome non-ATPase regulatory subunit 8 homolog A-like</fullName>
    </submittedName>
</protein>
<evidence type="ECO:0000256" key="1">
    <source>
        <dbReference type="SAM" id="Phobius"/>
    </source>
</evidence>
<sequence length="100" mass="11607">MDPKFTEVSQVFQLFKAAFVRKDFDTCIKLLSQLKVTLTEFKSLPPLFEETPNAIQERTLASNNNLLLYLITLVAIFITFFEFSFFSSNNCNLINYRGHI</sequence>
<keyword evidence="3" id="KW-1185">Reference proteome</keyword>
<dbReference type="Proteomes" id="UP000594638">
    <property type="component" value="Unassembled WGS sequence"/>
</dbReference>
<dbReference type="EMBL" id="CACTIH010001945">
    <property type="protein sequence ID" value="CAA2969569.1"/>
    <property type="molecule type" value="Genomic_DNA"/>
</dbReference>
<evidence type="ECO:0000313" key="3">
    <source>
        <dbReference type="Proteomes" id="UP000594638"/>
    </source>
</evidence>
<keyword evidence="1" id="KW-1133">Transmembrane helix</keyword>
<gene>
    <name evidence="2" type="ORF">OLEA9_A009827</name>
</gene>
<keyword evidence="2" id="KW-0647">Proteasome</keyword>
<organism evidence="2 3">
    <name type="scientific">Olea europaea subsp. europaea</name>
    <dbReference type="NCBI Taxonomy" id="158383"/>
    <lineage>
        <taxon>Eukaryota</taxon>
        <taxon>Viridiplantae</taxon>
        <taxon>Streptophyta</taxon>
        <taxon>Embryophyta</taxon>
        <taxon>Tracheophyta</taxon>
        <taxon>Spermatophyta</taxon>
        <taxon>Magnoliopsida</taxon>
        <taxon>eudicotyledons</taxon>
        <taxon>Gunneridae</taxon>
        <taxon>Pentapetalae</taxon>
        <taxon>asterids</taxon>
        <taxon>lamiids</taxon>
        <taxon>Lamiales</taxon>
        <taxon>Oleaceae</taxon>
        <taxon>Oleeae</taxon>
        <taxon>Olea</taxon>
    </lineage>
</organism>
<accession>A0A8S0QNK0</accession>
<dbReference type="Gramene" id="OE9A009827T1">
    <property type="protein sequence ID" value="OE9A009827C1"/>
    <property type="gene ID" value="OE9A009827"/>
</dbReference>
<dbReference type="OrthoDB" id="8775810at2759"/>
<name>A0A8S0QNK0_OLEEU</name>
<keyword evidence="1" id="KW-0472">Membrane</keyword>
<reference evidence="2 3" key="1">
    <citation type="submission" date="2019-12" db="EMBL/GenBank/DDBJ databases">
        <authorList>
            <person name="Alioto T."/>
            <person name="Alioto T."/>
            <person name="Gomez Garrido J."/>
        </authorList>
    </citation>
    <scope>NUCLEOTIDE SEQUENCE [LARGE SCALE GENOMIC DNA]</scope>
</reference>
<proteinExistence type="predicted"/>
<dbReference type="GO" id="GO:0000502">
    <property type="term" value="C:proteasome complex"/>
    <property type="evidence" value="ECO:0007669"/>
    <property type="project" value="UniProtKB-KW"/>
</dbReference>
<dbReference type="AlphaFoldDB" id="A0A8S0QNK0"/>
<evidence type="ECO:0000313" key="2">
    <source>
        <dbReference type="EMBL" id="CAA2969569.1"/>
    </source>
</evidence>
<comment type="caution">
    <text evidence="2">The sequence shown here is derived from an EMBL/GenBank/DDBJ whole genome shotgun (WGS) entry which is preliminary data.</text>
</comment>
<dbReference type="Gene3D" id="1.25.40.990">
    <property type="match status" value="1"/>
</dbReference>
<keyword evidence="1" id="KW-0812">Transmembrane</keyword>
<feature type="transmembrane region" description="Helical" evidence="1">
    <location>
        <begin position="66"/>
        <end position="86"/>
    </location>
</feature>